<evidence type="ECO:0000313" key="3">
    <source>
        <dbReference type="EMBL" id="ACV09229.1"/>
    </source>
</evidence>
<dbReference type="SUPFAM" id="SSF54427">
    <property type="entry name" value="NTF2-like"/>
    <property type="match status" value="1"/>
</dbReference>
<dbReference type="InterPro" id="IPR048469">
    <property type="entry name" value="YchJ-like_M"/>
</dbReference>
<protein>
    <recommendedName>
        <fullName evidence="1">UPF0225 protein Jden_1581</fullName>
    </recommendedName>
</protein>
<reference evidence="3 4" key="1">
    <citation type="journal article" date="2009" name="Stand. Genomic Sci.">
        <title>Complete genome sequence of Jonesia denitrificans type strain (Prevot 55134).</title>
        <authorList>
            <person name="Pukall R."/>
            <person name="Gehrich-Schroter G."/>
            <person name="Lapidus A."/>
            <person name="Nolan M."/>
            <person name="Glavina Del Rio T."/>
            <person name="Lucas S."/>
            <person name="Chen F."/>
            <person name="Tice H."/>
            <person name="Pitluck S."/>
            <person name="Cheng J.F."/>
            <person name="Copeland A."/>
            <person name="Saunders E."/>
            <person name="Brettin T."/>
            <person name="Detter J.C."/>
            <person name="Bruce D."/>
            <person name="Goodwin L."/>
            <person name="Pati A."/>
            <person name="Ivanova N."/>
            <person name="Mavromatis K."/>
            <person name="Ovchinnikova G."/>
            <person name="Chen A."/>
            <person name="Palaniappan K."/>
            <person name="Land M."/>
            <person name="Hauser L."/>
            <person name="Chang Y.J."/>
            <person name="Jeffries C.D."/>
            <person name="Chain P."/>
            <person name="Goker M."/>
            <person name="Bristow J."/>
            <person name="Eisen J.A."/>
            <person name="Markowitz V."/>
            <person name="Hugenholtz P."/>
            <person name="Kyrpides N.C."/>
            <person name="Klenk H.P."/>
            <person name="Han C."/>
        </authorList>
    </citation>
    <scope>NUCLEOTIDE SEQUENCE [LARGE SCALE GENOMIC DNA]</scope>
    <source>
        <strain evidence="4">ATCC 14870 / DSM 20603 / BCRC 15368 / CIP 55.134 / JCM 11481 / NBRC 15587 / NCTC 10816 / Prevot 55134</strain>
    </source>
</reference>
<organism evidence="3 4">
    <name type="scientific">Jonesia denitrificans (strain ATCC 14870 / DSM 20603 / BCRC 15368 / CIP 55.134 / JCM 11481 / NBRC 15587 / NCTC 10816 / Prevot 55134)</name>
    <name type="common">Listeria denitrificans</name>
    <dbReference type="NCBI Taxonomy" id="471856"/>
    <lineage>
        <taxon>Bacteria</taxon>
        <taxon>Bacillati</taxon>
        <taxon>Actinomycetota</taxon>
        <taxon>Actinomycetes</taxon>
        <taxon>Micrococcales</taxon>
        <taxon>Jonesiaceae</taxon>
        <taxon>Jonesia</taxon>
    </lineage>
</organism>
<dbReference type="OrthoDB" id="21421at2"/>
<name>C7R5F6_JONDD</name>
<accession>C7R5F6</accession>
<dbReference type="STRING" id="471856.Jden_1581"/>
<keyword evidence="4" id="KW-1185">Reference proteome</keyword>
<gene>
    <name evidence="3" type="ordered locus">Jden_1581</name>
</gene>
<sequence length="135" mass="15258">MTTPANRHLACPCGSSAPYIACCAPFHGHRATPLTPEQLMRSRYSAYTVGDIDYVRDTWHPDTRPDDLTLDDSLVWTRLRILDAPPVTGDTGYVTFRAHWRDGNARGSMTEQSRFVKVDGQWLYELGEVTQRVTT</sequence>
<dbReference type="HOGENOM" id="CLU_099590_2_0_11"/>
<dbReference type="AlphaFoldDB" id="C7R5F6"/>
<dbReference type="InterPro" id="IPR032710">
    <property type="entry name" value="NTF2-like_dom_sf"/>
</dbReference>
<dbReference type="Gene3D" id="3.10.450.50">
    <property type="match status" value="1"/>
</dbReference>
<feature type="domain" description="YchJ-like middle NTF2-like" evidence="2">
    <location>
        <begin position="35"/>
        <end position="125"/>
    </location>
</feature>
<evidence type="ECO:0000259" key="2">
    <source>
        <dbReference type="Pfam" id="PF17775"/>
    </source>
</evidence>
<dbReference type="Pfam" id="PF17775">
    <property type="entry name" value="YchJ_M-like"/>
    <property type="match status" value="1"/>
</dbReference>
<dbReference type="HAMAP" id="MF_00612">
    <property type="entry name" value="UPF0225"/>
    <property type="match status" value="1"/>
</dbReference>
<comment type="similarity">
    <text evidence="1">Belongs to the UPF0225 family.</text>
</comment>
<dbReference type="PANTHER" id="PTHR33747">
    <property type="entry name" value="UPF0225 PROTEIN SCO1677"/>
    <property type="match status" value="1"/>
</dbReference>
<dbReference type="KEGG" id="jde:Jden_1581"/>
<dbReference type="InterPro" id="IPR023006">
    <property type="entry name" value="YchJ-like"/>
</dbReference>
<dbReference type="Proteomes" id="UP000000628">
    <property type="component" value="Chromosome"/>
</dbReference>
<dbReference type="RefSeq" id="WP_015771857.1">
    <property type="nucleotide sequence ID" value="NC_013174.1"/>
</dbReference>
<proteinExistence type="inferred from homology"/>
<dbReference type="PANTHER" id="PTHR33747:SF1">
    <property type="entry name" value="ADENYLATE CYCLASE-ASSOCIATED CAP C-TERMINAL DOMAIN-CONTAINING PROTEIN"/>
    <property type="match status" value="1"/>
</dbReference>
<evidence type="ECO:0000256" key="1">
    <source>
        <dbReference type="HAMAP-Rule" id="MF_00612"/>
    </source>
</evidence>
<dbReference type="EMBL" id="CP001706">
    <property type="protein sequence ID" value="ACV09229.1"/>
    <property type="molecule type" value="Genomic_DNA"/>
</dbReference>
<dbReference type="eggNOG" id="COG3012">
    <property type="taxonomic scope" value="Bacteria"/>
</dbReference>
<evidence type="ECO:0000313" key="4">
    <source>
        <dbReference type="Proteomes" id="UP000000628"/>
    </source>
</evidence>